<dbReference type="RefSeq" id="WP_007277879.1">
    <property type="nucleotide sequence ID" value="NZ_ABCK01000005.1"/>
</dbReference>
<dbReference type="Pfam" id="PF13380">
    <property type="entry name" value="CoA_binding_2"/>
    <property type="match status" value="1"/>
</dbReference>
<evidence type="ECO:0000313" key="3">
    <source>
        <dbReference type="Proteomes" id="UP000004947"/>
    </source>
</evidence>
<dbReference type="SMART" id="SM00881">
    <property type="entry name" value="CoA_binding"/>
    <property type="match status" value="1"/>
</dbReference>
<dbReference type="PANTHER" id="PTHR33303">
    <property type="entry name" value="CYTOPLASMIC PROTEIN-RELATED"/>
    <property type="match status" value="1"/>
</dbReference>
<dbReference type="InterPro" id="IPR036291">
    <property type="entry name" value="NAD(P)-bd_dom_sf"/>
</dbReference>
<dbReference type="InterPro" id="IPR003781">
    <property type="entry name" value="CoA-bd"/>
</dbReference>
<dbReference type="Proteomes" id="UP000004947">
    <property type="component" value="Unassembled WGS sequence"/>
</dbReference>
<feature type="domain" description="CoA-binding" evidence="1">
    <location>
        <begin position="1"/>
        <end position="90"/>
    </location>
</feature>
<dbReference type="STRING" id="313628.LNTAR_11001"/>
<accession>A6DJ03</accession>
<name>A6DJ03_9BACT</name>
<proteinExistence type="predicted"/>
<evidence type="ECO:0000259" key="1">
    <source>
        <dbReference type="SMART" id="SM00881"/>
    </source>
</evidence>
<protein>
    <recommendedName>
        <fullName evidence="1">CoA-binding domain-containing protein</fullName>
    </recommendedName>
</protein>
<keyword evidence="3" id="KW-1185">Reference proteome</keyword>
<comment type="caution">
    <text evidence="2">The sequence shown here is derived from an EMBL/GenBank/DDBJ whole genome shotgun (WGS) entry which is preliminary data.</text>
</comment>
<evidence type="ECO:0000313" key="2">
    <source>
        <dbReference type="EMBL" id="EDM28439.1"/>
    </source>
</evidence>
<dbReference type="OrthoDB" id="9804695at2"/>
<dbReference type="PANTHER" id="PTHR33303:SF2">
    <property type="entry name" value="COA-BINDING DOMAIN-CONTAINING PROTEIN"/>
    <property type="match status" value="1"/>
</dbReference>
<dbReference type="eggNOG" id="COG1832">
    <property type="taxonomic scope" value="Bacteria"/>
</dbReference>
<dbReference type="EMBL" id="ABCK01000005">
    <property type="protein sequence ID" value="EDM28439.1"/>
    <property type="molecule type" value="Genomic_DNA"/>
</dbReference>
<gene>
    <name evidence="2" type="ORF">LNTAR_11001</name>
</gene>
<organism evidence="2 3">
    <name type="scientific">Lentisphaera araneosa HTCC2155</name>
    <dbReference type="NCBI Taxonomy" id="313628"/>
    <lineage>
        <taxon>Bacteria</taxon>
        <taxon>Pseudomonadati</taxon>
        <taxon>Lentisphaerota</taxon>
        <taxon>Lentisphaeria</taxon>
        <taxon>Lentisphaerales</taxon>
        <taxon>Lentisphaeraceae</taxon>
        <taxon>Lentisphaera</taxon>
    </lineage>
</organism>
<dbReference type="SUPFAM" id="SSF51735">
    <property type="entry name" value="NAD(P)-binding Rossmann-fold domains"/>
    <property type="match status" value="1"/>
</dbReference>
<sequence>MKTTLIIGATPRPSSYANKAMLELEEHGHKTLLYNPLGRAIDDRKIHTEIAQISEPVDTITLYVRPARLQPIVEELIALKPKRIIFNPGTEDADIMQSFKDSEIEALEACTLVMLRTGQY</sequence>
<reference evidence="2 3" key="1">
    <citation type="journal article" date="2010" name="J. Bacteriol.">
        <title>Genome sequence of Lentisphaera araneosa HTCC2155T, the type species of the order Lentisphaerales in the phylum Lentisphaerae.</title>
        <authorList>
            <person name="Thrash J.C."/>
            <person name="Cho J.C."/>
            <person name="Vergin K.L."/>
            <person name="Morris R.M."/>
            <person name="Giovannoni S.J."/>
        </authorList>
    </citation>
    <scope>NUCLEOTIDE SEQUENCE [LARGE SCALE GENOMIC DNA]</scope>
    <source>
        <strain evidence="2 3">HTCC2155</strain>
    </source>
</reference>
<dbReference type="Gene3D" id="3.40.50.720">
    <property type="entry name" value="NAD(P)-binding Rossmann-like Domain"/>
    <property type="match status" value="1"/>
</dbReference>
<dbReference type="AlphaFoldDB" id="A6DJ03"/>